<proteinExistence type="predicted"/>
<gene>
    <name evidence="3" type="ORF">D5R40_00505</name>
</gene>
<dbReference type="RefSeq" id="WP_124146162.1">
    <property type="nucleotide sequence ID" value="NZ_CAWOKI010000144.1"/>
</dbReference>
<feature type="transmembrane region" description="Helical" evidence="1">
    <location>
        <begin position="155"/>
        <end position="177"/>
    </location>
</feature>
<feature type="transmembrane region" description="Helical" evidence="1">
    <location>
        <begin position="253"/>
        <end position="271"/>
    </location>
</feature>
<keyword evidence="1" id="KW-0472">Membrane</keyword>
<feature type="transmembrane region" description="Helical" evidence="1">
    <location>
        <begin position="347"/>
        <end position="366"/>
    </location>
</feature>
<evidence type="ECO:0000313" key="4">
    <source>
        <dbReference type="Proteomes" id="UP000269154"/>
    </source>
</evidence>
<feature type="transmembrane region" description="Helical" evidence="1">
    <location>
        <begin position="12"/>
        <end position="31"/>
    </location>
</feature>
<dbReference type="Pfam" id="PF16401">
    <property type="entry name" value="DUF5009"/>
    <property type="match status" value="1"/>
</dbReference>
<comment type="caution">
    <text evidence="3">The sequence shown here is derived from an EMBL/GenBank/DDBJ whole genome shotgun (WGS) entry which is preliminary data.</text>
</comment>
<feature type="transmembrane region" description="Helical" evidence="1">
    <location>
        <begin position="291"/>
        <end position="310"/>
    </location>
</feature>
<accession>A0A3N6NK66</accession>
<feature type="transmembrane region" description="Helical" evidence="1">
    <location>
        <begin position="59"/>
        <end position="82"/>
    </location>
</feature>
<feature type="transmembrane region" description="Helical" evidence="1">
    <location>
        <begin position="131"/>
        <end position="148"/>
    </location>
</feature>
<feature type="transmembrane region" description="Helical" evidence="1">
    <location>
        <begin position="418"/>
        <end position="438"/>
    </location>
</feature>
<dbReference type="AlphaFoldDB" id="A0A3N6NK66"/>
<keyword evidence="4" id="KW-1185">Reference proteome</keyword>
<dbReference type="Proteomes" id="UP000269154">
    <property type="component" value="Unassembled WGS sequence"/>
</dbReference>
<feature type="transmembrane region" description="Helical" evidence="1">
    <location>
        <begin position="316"/>
        <end position="335"/>
    </location>
</feature>
<feature type="transmembrane region" description="Helical" evidence="1">
    <location>
        <begin position="189"/>
        <end position="208"/>
    </location>
</feature>
<reference evidence="3 4" key="1">
    <citation type="journal article" date="2018" name="ACS Chem. Biol.">
        <title>Ketoreductase domain dysfunction expands chemodiversity: malyngamide biosynthesis in the cyanobacterium Okeania hirsuta.</title>
        <authorList>
            <person name="Moss N.A."/>
            <person name="Leao T."/>
            <person name="Rankin M."/>
            <person name="McCullough T.M."/>
            <person name="Qu P."/>
            <person name="Korobeynikov A."/>
            <person name="Smith J.L."/>
            <person name="Gerwick L."/>
            <person name="Gerwick W.H."/>
        </authorList>
    </citation>
    <scope>NUCLEOTIDE SEQUENCE [LARGE SCALE GENOMIC DNA]</scope>
    <source>
        <strain evidence="3 4">PAB10Feb10-1</strain>
    </source>
</reference>
<dbReference type="PANTHER" id="PTHR31061:SF24">
    <property type="entry name" value="LD22376P"/>
    <property type="match status" value="1"/>
</dbReference>
<protein>
    <submittedName>
        <fullName evidence="3">DUF5009 domain-containing protein</fullName>
    </submittedName>
</protein>
<evidence type="ECO:0000259" key="2">
    <source>
        <dbReference type="Pfam" id="PF16401"/>
    </source>
</evidence>
<feature type="domain" description="DUF5009" evidence="2">
    <location>
        <begin position="10"/>
        <end position="269"/>
    </location>
</feature>
<feature type="transmembrane region" description="Helical" evidence="1">
    <location>
        <begin position="450"/>
        <end position="469"/>
    </location>
</feature>
<keyword evidence="1" id="KW-0812">Transmembrane</keyword>
<name>A0A3N6NK66_9CYAN</name>
<evidence type="ECO:0000256" key="1">
    <source>
        <dbReference type="SAM" id="Phobius"/>
    </source>
</evidence>
<feature type="transmembrane region" description="Helical" evidence="1">
    <location>
        <begin position="213"/>
        <end position="230"/>
    </location>
</feature>
<organism evidence="3 4">
    <name type="scientific">Okeania hirsuta</name>
    <dbReference type="NCBI Taxonomy" id="1458930"/>
    <lineage>
        <taxon>Bacteria</taxon>
        <taxon>Bacillati</taxon>
        <taxon>Cyanobacteriota</taxon>
        <taxon>Cyanophyceae</taxon>
        <taxon>Oscillatoriophycideae</taxon>
        <taxon>Oscillatoriales</taxon>
        <taxon>Microcoleaceae</taxon>
        <taxon>Okeania</taxon>
    </lineage>
</organism>
<dbReference type="PANTHER" id="PTHR31061">
    <property type="entry name" value="LD22376P"/>
    <property type="match status" value="1"/>
</dbReference>
<dbReference type="EMBL" id="RCBY01000002">
    <property type="protein sequence ID" value="RQH57493.1"/>
    <property type="molecule type" value="Genomic_DNA"/>
</dbReference>
<dbReference type="OrthoDB" id="9811314at2"/>
<keyword evidence="1" id="KW-1133">Transmembrane helix</keyword>
<feature type="transmembrane region" description="Helical" evidence="1">
    <location>
        <begin position="378"/>
        <end position="397"/>
    </location>
</feature>
<sequence length="478" mass="54904">MVKQLTSKKRAEALDALRGFAILMMVLSGIIPRDGTLPTWMYHAQTPPPNYVFNPNIPGLTWVDIVFPIFLFAMGASIPLALSRLINKGWRYISIFLFILKRGFLLGTFAIVLQHFRPHIINNAEEIPEKWKLALLGFLILFLMYSRLPKFIPKFLNQFMSIAGWSICILILSRLTYPDGSNFSLERSDIILIVLTNMAVFGSIIWLFTQSNWWLRLGLLGILLGLRFSAADDGWVKDFWFNSPLPWIFRFDYLKYLFIVIPGTISGDLILKWMRNNESSDRDSTLEKWPASRFFIIAVLMLTIDLVLLIGLQSRLVLETTLISGVLCASGWLLFQQPSNQIENLLNKLYGWGIYWLVLGLAFEPFQGGIKKDSATLSYFFITTGMSIFLLILFTVVRDYFQQKSILKLFIYNGQNPMIAYVVFGNLLLPILKLTGWYEKIAQMTQTTRLGLLTGFIYTLIVALIVSIFSKLKLFWRT</sequence>
<evidence type="ECO:0000313" key="3">
    <source>
        <dbReference type="EMBL" id="RQH57493.1"/>
    </source>
</evidence>
<dbReference type="InterPro" id="IPR032176">
    <property type="entry name" value="DUF5009"/>
</dbReference>
<feature type="transmembrane region" description="Helical" evidence="1">
    <location>
        <begin position="89"/>
        <end position="111"/>
    </location>
</feature>